<evidence type="ECO:0000256" key="4">
    <source>
        <dbReference type="PIRSR" id="PIRSR001227-1"/>
    </source>
</evidence>
<dbReference type="GO" id="GO:0016811">
    <property type="term" value="F:hydrolase activity, acting on carbon-nitrogen (but not peptide) bonds, in linear amides"/>
    <property type="evidence" value="ECO:0007669"/>
    <property type="project" value="InterPro"/>
</dbReference>
<evidence type="ECO:0000256" key="1">
    <source>
        <dbReference type="ARBA" id="ARBA00006586"/>
    </source>
</evidence>
<keyword evidence="5" id="KW-0479">Metal-binding</keyword>
<evidence type="ECO:0000256" key="5">
    <source>
        <dbReference type="PIRSR" id="PIRSR001227-2"/>
    </source>
</evidence>
<dbReference type="InterPro" id="IPR043147">
    <property type="entry name" value="Penicillin_amidase_A-knob"/>
</dbReference>
<dbReference type="GO" id="GO:0046872">
    <property type="term" value="F:metal ion binding"/>
    <property type="evidence" value="ECO:0007669"/>
    <property type="project" value="UniProtKB-KW"/>
</dbReference>
<dbReference type="PANTHER" id="PTHR34218:SF4">
    <property type="entry name" value="ACYL-HOMOSERINE LACTONE ACYLASE QUIP"/>
    <property type="match status" value="1"/>
</dbReference>
<evidence type="ECO:0000313" key="7">
    <source>
        <dbReference type="Proteomes" id="UP000324065"/>
    </source>
</evidence>
<sequence length="806" mass="87710">MRVLRWTLRILVGLILLAVLVTAGVVGYGVWAAWHTVPPDSATVRLGDRLSAPVTVHRDALGIPTIHAETLRDATVALGYVHAQDRLWQMETLRRLGAGRMAEIVGSPVVGLDRFMRTLGLHRAARAQWEILNPATRHAAKAYADGVNAFLKDPPSGLPYEFRIAFHTPEPWDPVDSMLWQRFMGLQLSGNWHEELLNTRLQTRFIGEPEAPAFLMRTEPDTPPLLTTASHTPPPPGLDGMLARLAAMTPAAIRPTLASNAWAVDGRHTASGGALLASDPHLGFQVPIRWYLARIETPDLTLEGATFPGVPFVIIGHNAHVAWGFTTTHSDTIDLYRERLGDDAGTYLRPDGPVPFTVRNETITIRFGDSETLTVRETVHGPVLSDLGWGRFQGAAPEAPGTEVIAMAAAALRPNDTTPDALYRLNRARTLDEARTALRAWDAPQQNIVLADATGRVGMVSPGRVPLRAPGHDGRLLALGWTGTMDWQGWQTREDLPSTIDPPSGRVLNANNRIHPVDRVHPLAVSFPEPYRARRLANRLNALSSATPSDMAALQMDIVSAMAADLLPPLLAAADVGAPTHADAAAALDRLRAWDPPEMAADRPEPLILAAWLDILTRRLFQDDLGPVFEAWAGRPRPYPTRAALENAPHWCDDIRTPASEPCPEQVAGALDAALDWIAEETGRDALDARWGDLHRVRMRHDLFRVIPGIAALTGLEAPTDGGDFTLNRGGHAGLSGDRPFEHVHGPGLRAVMDLAPPARGRFIIATGQSANPFSPHYADQFELWRTGRVVRIGGGAETAVLTLTP</sequence>
<gene>
    <name evidence="6" type="ORF">F1188_01030</name>
</gene>
<dbReference type="Gene3D" id="1.10.1400.10">
    <property type="match status" value="1"/>
</dbReference>
<dbReference type="InterPro" id="IPR029055">
    <property type="entry name" value="Ntn_hydrolases_N"/>
</dbReference>
<dbReference type="Proteomes" id="UP000324065">
    <property type="component" value="Unassembled WGS sequence"/>
</dbReference>
<keyword evidence="2" id="KW-0378">Hydrolase</keyword>
<feature type="binding site" evidence="5">
    <location>
        <position position="334"/>
    </location>
    <ligand>
        <name>Ca(2+)</name>
        <dbReference type="ChEBI" id="CHEBI:29108"/>
    </ligand>
</feature>
<dbReference type="InterPro" id="IPR002692">
    <property type="entry name" value="S45"/>
</dbReference>
<comment type="similarity">
    <text evidence="1">Belongs to the peptidase S45 family.</text>
</comment>
<dbReference type="GO" id="GO:0017000">
    <property type="term" value="P:antibiotic biosynthetic process"/>
    <property type="evidence" value="ECO:0007669"/>
    <property type="project" value="InterPro"/>
</dbReference>
<dbReference type="AlphaFoldDB" id="A0A5M6IGE4"/>
<dbReference type="SUPFAM" id="SSF56235">
    <property type="entry name" value="N-terminal nucleophile aminohydrolases (Ntn hydrolases)"/>
    <property type="match status" value="1"/>
</dbReference>
<accession>A0A5M6IGE4</accession>
<dbReference type="PANTHER" id="PTHR34218">
    <property type="entry name" value="PEPTIDASE S45 PENICILLIN AMIDASE"/>
    <property type="match status" value="1"/>
</dbReference>
<feature type="binding site" evidence="5">
    <location>
        <position position="195"/>
    </location>
    <ligand>
        <name>Ca(2+)</name>
        <dbReference type="ChEBI" id="CHEBI:29108"/>
    </ligand>
</feature>
<dbReference type="InterPro" id="IPR014395">
    <property type="entry name" value="Pen/GL7ACA/AHL_acylase"/>
</dbReference>
<dbReference type="Gene3D" id="2.30.120.10">
    <property type="match status" value="1"/>
</dbReference>
<dbReference type="RefSeq" id="WP_150060515.1">
    <property type="nucleotide sequence ID" value="NZ_JACHII010000001.1"/>
</dbReference>
<comment type="caution">
    <text evidence="6">The sequence shown here is derived from an EMBL/GenBank/DDBJ whole genome shotgun (WGS) entry which is preliminary data.</text>
</comment>
<dbReference type="CDD" id="cd03747">
    <property type="entry name" value="Ntn_PGA_like"/>
    <property type="match status" value="1"/>
</dbReference>
<protein>
    <submittedName>
        <fullName evidence="6">Penicillin acylase family protein</fullName>
    </submittedName>
</protein>
<name>A0A5M6IGE4_9PROT</name>
<dbReference type="Pfam" id="PF01804">
    <property type="entry name" value="Penicil_amidase"/>
    <property type="match status" value="1"/>
</dbReference>
<keyword evidence="3" id="KW-0865">Zymogen</keyword>
<evidence type="ECO:0000256" key="2">
    <source>
        <dbReference type="ARBA" id="ARBA00022801"/>
    </source>
</evidence>
<evidence type="ECO:0000256" key="3">
    <source>
        <dbReference type="ARBA" id="ARBA00023145"/>
    </source>
</evidence>
<comment type="cofactor">
    <cofactor evidence="5">
        <name>Ca(2+)</name>
        <dbReference type="ChEBI" id="CHEBI:29108"/>
    </cofactor>
    <text evidence="5">Binds 1 Ca(2+) ion per dimer.</text>
</comment>
<dbReference type="Gene3D" id="1.10.439.10">
    <property type="entry name" value="Penicillin Amidohydrolase, domain 1"/>
    <property type="match status" value="1"/>
</dbReference>
<evidence type="ECO:0000313" key="6">
    <source>
        <dbReference type="EMBL" id="KAA5607380.1"/>
    </source>
</evidence>
<proteinExistence type="inferred from homology"/>
<reference evidence="6 7" key="1">
    <citation type="submission" date="2019-09" db="EMBL/GenBank/DDBJ databases">
        <title>Genome sequence of Roseospira marina, one of the more divergent members of the non-sulfur purple photosynthetic bacterial family, the Rhodospirillaceae.</title>
        <authorList>
            <person name="Meyer T."/>
            <person name="Kyndt J."/>
        </authorList>
    </citation>
    <scope>NUCLEOTIDE SEQUENCE [LARGE SCALE GENOMIC DNA]</scope>
    <source>
        <strain evidence="6 7">DSM 15113</strain>
    </source>
</reference>
<dbReference type="PIRSF" id="PIRSF001227">
    <property type="entry name" value="Pen_acylase"/>
    <property type="match status" value="1"/>
</dbReference>
<feature type="binding site" evidence="5">
    <location>
        <position position="331"/>
    </location>
    <ligand>
        <name>Ca(2+)</name>
        <dbReference type="ChEBI" id="CHEBI:29108"/>
    </ligand>
</feature>
<dbReference type="OrthoDB" id="9760084at2"/>
<keyword evidence="5" id="KW-0106">Calcium</keyword>
<dbReference type="EMBL" id="VWPJ01000001">
    <property type="protein sequence ID" value="KAA5607380.1"/>
    <property type="molecule type" value="Genomic_DNA"/>
</dbReference>
<feature type="active site" description="Nucleophile" evidence="4">
    <location>
        <position position="259"/>
    </location>
</feature>
<dbReference type="InterPro" id="IPR023343">
    <property type="entry name" value="Penicillin_amidase_dom1"/>
</dbReference>
<dbReference type="Gene3D" id="3.60.20.10">
    <property type="entry name" value="Glutamine Phosphoribosylpyrophosphate, subunit 1, domain 1"/>
    <property type="match status" value="1"/>
</dbReference>
<keyword evidence="7" id="KW-1185">Reference proteome</keyword>
<organism evidence="6 7">
    <name type="scientific">Roseospira marina</name>
    <dbReference type="NCBI Taxonomy" id="140057"/>
    <lineage>
        <taxon>Bacteria</taxon>
        <taxon>Pseudomonadati</taxon>
        <taxon>Pseudomonadota</taxon>
        <taxon>Alphaproteobacteria</taxon>
        <taxon>Rhodospirillales</taxon>
        <taxon>Rhodospirillaceae</taxon>
        <taxon>Roseospira</taxon>
    </lineage>
</organism>
<dbReference type="InterPro" id="IPR043146">
    <property type="entry name" value="Penicillin_amidase_N_B-knob"/>
</dbReference>